<dbReference type="AlphaFoldDB" id="A0A9D2P3P0"/>
<dbReference type="InterPro" id="IPR009057">
    <property type="entry name" value="Homeodomain-like_sf"/>
</dbReference>
<feature type="domain" description="HTH rpiR-type" evidence="4">
    <location>
        <begin position="3"/>
        <end position="79"/>
    </location>
</feature>
<comment type="caution">
    <text evidence="6">The sequence shown here is derived from an EMBL/GenBank/DDBJ whole genome shotgun (WGS) entry which is preliminary data.</text>
</comment>
<reference evidence="6" key="1">
    <citation type="journal article" date="2021" name="PeerJ">
        <title>Extensive microbial diversity within the chicken gut microbiome revealed by metagenomics and culture.</title>
        <authorList>
            <person name="Gilroy R."/>
            <person name="Ravi A."/>
            <person name="Getino M."/>
            <person name="Pursley I."/>
            <person name="Horton D.L."/>
            <person name="Alikhan N.F."/>
            <person name="Baker D."/>
            <person name="Gharbi K."/>
            <person name="Hall N."/>
            <person name="Watson M."/>
            <person name="Adriaenssens E.M."/>
            <person name="Foster-Nyarko E."/>
            <person name="Jarju S."/>
            <person name="Secka A."/>
            <person name="Antonio M."/>
            <person name="Oren A."/>
            <person name="Chaudhuri R.R."/>
            <person name="La Ragione R."/>
            <person name="Hildebrand F."/>
            <person name="Pallen M.J."/>
        </authorList>
    </citation>
    <scope>NUCLEOTIDE SEQUENCE</scope>
    <source>
        <strain evidence="6">CHK165-2605</strain>
    </source>
</reference>
<evidence type="ECO:0000259" key="5">
    <source>
        <dbReference type="PROSITE" id="PS51464"/>
    </source>
</evidence>
<sequence length="296" mass="33656">MKNNITTLIESGYADLRKSEKHAADYILNHMEQVTEMPLDRVAKAAKVSQPTVLRMLRALGYDGYKDFRYQLVAELAKSGNRAENAGQPQLMYGYTLDKKDGLDELPVNITMTTERMLEETLKNFLGKTYKRVIEALKNARLIDIYGVENSEVMAVDLLTKLLYLGLPCRHFTDCYLQQIAAGRLTDQDVAVGISYSGESKDTVDTMRAAKRSGACTIAITNFKESTISKYADILICTSQDQHFYGNAIFSRSTQILIVDMIYMGLISSDYEHYVEQLNKCEKVVRDKAYDYHRKR</sequence>
<dbReference type="GO" id="GO:0003700">
    <property type="term" value="F:DNA-binding transcription factor activity"/>
    <property type="evidence" value="ECO:0007669"/>
    <property type="project" value="InterPro"/>
</dbReference>
<dbReference type="PROSITE" id="PS51464">
    <property type="entry name" value="SIS"/>
    <property type="match status" value="1"/>
</dbReference>
<dbReference type="CDD" id="cd05013">
    <property type="entry name" value="SIS_RpiR"/>
    <property type="match status" value="1"/>
</dbReference>
<dbReference type="SUPFAM" id="SSF46689">
    <property type="entry name" value="Homeodomain-like"/>
    <property type="match status" value="1"/>
</dbReference>
<evidence type="ECO:0000259" key="4">
    <source>
        <dbReference type="PROSITE" id="PS51071"/>
    </source>
</evidence>
<dbReference type="InterPro" id="IPR036388">
    <property type="entry name" value="WH-like_DNA-bd_sf"/>
</dbReference>
<dbReference type="PANTHER" id="PTHR30514">
    <property type="entry name" value="GLUCOKINASE"/>
    <property type="match status" value="1"/>
</dbReference>
<name>A0A9D2P3P0_9FIRM</name>
<reference evidence="6" key="2">
    <citation type="submission" date="2021-04" db="EMBL/GenBank/DDBJ databases">
        <authorList>
            <person name="Gilroy R."/>
        </authorList>
    </citation>
    <scope>NUCLEOTIDE SEQUENCE</scope>
    <source>
        <strain evidence="6">CHK165-2605</strain>
    </source>
</reference>
<accession>A0A9D2P3P0</accession>
<keyword evidence="1" id="KW-0805">Transcription regulation</keyword>
<organism evidence="6 7">
    <name type="scientific">Candidatus Mediterraneibacter gallistercoris</name>
    <dbReference type="NCBI Taxonomy" id="2838671"/>
    <lineage>
        <taxon>Bacteria</taxon>
        <taxon>Bacillati</taxon>
        <taxon>Bacillota</taxon>
        <taxon>Clostridia</taxon>
        <taxon>Lachnospirales</taxon>
        <taxon>Lachnospiraceae</taxon>
        <taxon>Mediterraneibacter</taxon>
    </lineage>
</organism>
<gene>
    <name evidence="6" type="ORF">H9756_01175</name>
</gene>
<dbReference type="Pfam" id="PF01380">
    <property type="entry name" value="SIS"/>
    <property type="match status" value="1"/>
</dbReference>
<dbReference type="InterPro" id="IPR000281">
    <property type="entry name" value="HTH_RpiR"/>
</dbReference>
<dbReference type="InterPro" id="IPR047640">
    <property type="entry name" value="RpiR-like"/>
</dbReference>
<dbReference type="GO" id="GO:0097367">
    <property type="term" value="F:carbohydrate derivative binding"/>
    <property type="evidence" value="ECO:0007669"/>
    <property type="project" value="InterPro"/>
</dbReference>
<dbReference type="EMBL" id="DWWI01000027">
    <property type="protein sequence ID" value="HJC42290.1"/>
    <property type="molecule type" value="Genomic_DNA"/>
</dbReference>
<dbReference type="GO" id="GO:1901135">
    <property type="term" value="P:carbohydrate derivative metabolic process"/>
    <property type="evidence" value="ECO:0007669"/>
    <property type="project" value="InterPro"/>
</dbReference>
<evidence type="ECO:0000256" key="2">
    <source>
        <dbReference type="ARBA" id="ARBA00023125"/>
    </source>
</evidence>
<dbReference type="Proteomes" id="UP000823895">
    <property type="component" value="Unassembled WGS sequence"/>
</dbReference>
<dbReference type="PROSITE" id="PS51071">
    <property type="entry name" value="HTH_RPIR"/>
    <property type="match status" value="1"/>
</dbReference>
<dbReference type="SUPFAM" id="SSF53697">
    <property type="entry name" value="SIS domain"/>
    <property type="match status" value="1"/>
</dbReference>
<proteinExistence type="predicted"/>
<dbReference type="Pfam" id="PF01418">
    <property type="entry name" value="HTH_6"/>
    <property type="match status" value="1"/>
</dbReference>
<dbReference type="Gene3D" id="1.10.10.10">
    <property type="entry name" value="Winged helix-like DNA-binding domain superfamily/Winged helix DNA-binding domain"/>
    <property type="match status" value="1"/>
</dbReference>
<evidence type="ECO:0000313" key="6">
    <source>
        <dbReference type="EMBL" id="HJC42290.1"/>
    </source>
</evidence>
<evidence type="ECO:0000313" key="7">
    <source>
        <dbReference type="Proteomes" id="UP000823895"/>
    </source>
</evidence>
<dbReference type="PANTHER" id="PTHR30514:SF1">
    <property type="entry name" value="HTH-TYPE TRANSCRIPTIONAL REGULATOR HEXR-RELATED"/>
    <property type="match status" value="1"/>
</dbReference>
<protein>
    <submittedName>
        <fullName evidence="6">MurR/RpiR family transcriptional regulator</fullName>
    </submittedName>
</protein>
<evidence type="ECO:0000256" key="3">
    <source>
        <dbReference type="ARBA" id="ARBA00023163"/>
    </source>
</evidence>
<keyword evidence="2" id="KW-0238">DNA-binding</keyword>
<dbReference type="InterPro" id="IPR001347">
    <property type="entry name" value="SIS_dom"/>
</dbReference>
<dbReference type="GO" id="GO:0003677">
    <property type="term" value="F:DNA binding"/>
    <property type="evidence" value="ECO:0007669"/>
    <property type="project" value="UniProtKB-KW"/>
</dbReference>
<dbReference type="Gene3D" id="3.40.50.10490">
    <property type="entry name" value="Glucose-6-phosphate isomerase like protein, domain 1"/>
    <property type="match status" value="1"/>
</dbReference>
<keyword evidence="3" id="KW-0804">Transcription</keyword>
<dbReference type="InterPro" id="IPR046348">
    <property type="entry name" value="SIS_dom_sf"/>
</dbReference>
<dbReference type="InterPro" id="IPR035472">
    <property type="entry name" value="RpiR-like_SIS"/>
</dbReference>
<feature type="domain" description="SIS" evidence="5">
    <location>
        <begin position="133"/>
        <end position="272"/>
    </location>
</feature>
<evidence type="ECO:0000256" key="1">
    <source>
        <dbReference type="ARBA" id="ARBA00023015"/>
    </source>
</evidence>